<feature type="transmembrane region" description="Helical" evidence="1">
    <location>
        <begin position="434"/>
        <end position="455"/>
    </location>
</feature>
<feature type="transmembrane region" description="Helical" evidence="1">
    <location>
        <begin position="130"/>
        <end position="148"/>
    </location>
</feature>
<proteinExistence type="predicted"/>
<reference evidence="3 4" key="1">
    <citation type="journal article" date="2016" name="Nat. Commun.">
        <title>Thousands of microbial genomes shed light on interconnected biogeochemical processes in an aquifer system.</title>
        <authorList>
            <person name="Anantharaman K."/>
            <person name="Brown C.T."/>
            <person name="Hug L.A."/>
            <person name="Sharon I."/>
            <person name="Castelle C.J."/>
            <person name="Probst A.J."/>
            <person name="Thomas B.C."/>
            <person name="Singh A."/>
            <person name="Wilkins M.J."/>
            <person name="Karaoz U."/>
            <person name="Brodie E.L."/>
            <person name="Williams K.H."/>
            <person name="Hubbard S.S."/>
            <person name="Banfield J.F."/>
        </authorList>
    </citation>
    <scope>NUCLEOTIDE SEQUENCE [LARGE SCALE GENOMIC DNA]</scope>
</reference>
<evidence type="ECO:0000256" key="1">
    <source>
        <dbReference type="SAM" id="Phobius"/>
    </source>
</evidence>
<keyword evidence="1" id="KW-0812">Transmembrane</keyword>
<feature type="transmembrane region" description="Helical" evidence="1">
    <location>
        <begin position="154"/>
        <end position="173"/>
    </location>
</feature>
<name>A0A1F7GW50_9BACT</name>
<feature type="transmembrane region" description="Helical" evidence="1">
    <location>
        <begin position="201"/>
        <end position="219"/>
    </location>
</feature>
<dbReference type="AlphaFoldDB" id="A0A1F7GW50"/>
<feature type="transmembrane region" description="Helical" evidence="1">
    <location>
        <begin position="103"/>
        <end position="123"/>
    </location>
</feature>
<feature type="transmembrane region" description="Helical" evidence="1">
    <location>
        <begin position="180"/>
        <end position="195"/>
    </location>
</feature>
<accession>A0A1F7GW50</accession>
<sequence length="753" mass="87748">MNYPKNHWLYFFFVTLILTILFNFNLVKDVAFSNRSTIPINDGVVTEFITEAEYQNVIQERNPFVPTKQILYPFTTDIFNQDPSTTHIIPLFFLRPFFDVHRITITIVLFNIILANLFMYILLRKMDIGWQPAVIASLVFGFSPFLSYRVLGHYTYTVHYFFPLLMLLFIYYFEEKEYRRKLLLSVLWGVSWAFLFYANPYYFIMAVIAVFFFFFYFLVHERKSIVHFFMAHMRNLTISCAVFLVLLSPWLAAYKNYSAIQAPQTSPSIIRSLILSADVLSFVMPSEFNPLYNAIFDRFSGINPYLNNLSRFFEYNWKSFAYPGIIVLWGYFMFFVRYKKASKKTRKAVMPFVLAGLFFALLSLGPLFKIVNRWSITLPEDIPLYFPLPFLMFHFLPFLKDLTAPARFITGFAFFGSILSAFVLQGFFKRLKKTQVTTTFIIIFFIFLLDQMYVVPNRPEKQIPLKAYTYLAKSDEPGTVLEVPFTVRDGLQYIGDVHATPIMRGSIIHNRQIIGGYLSRVDTSIFDYYKGLPFIGHTAAIIDKGNFHLYKEQPQEPNVSPFTVSTEALEDEIDFLDITYILLKQREDYTQLMLQTLTNIGFSKILDDTGYTLYYRPPRKKEFTAVIFGEGNDYLFAGENFGPPEKDFRWAMGKSATVFVKITDPKKTSLSFEIASFHRSQIIDIYVNNNFIGQEKISASRSSYHRTVSKSLKAGINSIQFKFSQSFQPKDILSKSDDQRELAVKFYSLSLNK</sequence>
<dbReference type="Pfam" id="PF19830">
    <property type="entry name" value="DUF6311"/>
    <property type="match status" value="1"/>
</dbReference>
<feature type="transmembrane region" description="Helical" evidence="1">
    <location>
        <begin position="231"/>
        <end position="252"/>
    </location>
</feature>
<feature type="transmembrane region" description="Helical" evidence="1">
    <location>
        <begin position="7"/>
        <end position="27"/>
    </location>
</feature>
<evidence type="ECO:0000313" key="4">
    <source>
        <dbReference type="Proteomes" id="UP000177159"/>
    </source>
</evidence>
<feature type="domain" description="DUF6311" evidence="2">
    <location>
        <begin position="62"/>
        <end position="379"/>
    </location>
</feature>
<dbReference type="InterPro" id="IPR046278">
    <property type="entry name" value="DUF6311"/>
</dbReference>
<evidence type="ECO:0000259" key="2">
    <source>
        <dbReference type="Pfam" id="PF19830"/>
    </source>
</evidence>
<feature type="transmembrane region" description="Helical" evidence="1">
    <location>
        <begin position="348"/>
        <end position="370"/>
    </location>
</feature>
<keyword evidence="1" id="KW-0472">Membrane</keyword>
<organism evidence="3 4">
    <name type="scientific">Candidatus Roizmanbacteria bacterium RIFCSPHIGHO2_02_FULL_37_24</name>
    <dbReference type="NCBI Taxonomy" id="1802037"/>
    <lineage>
        <taxon>Bacteria</taxon>
        <taxon>Candidatus Roizmaniibacteriota</taxon>
    </lineage>
</organism>
<feature type="transmembrane region" description="Helical" evidence="1">
    <location>
        <begin position="320"/>
        <end position="336"/>
    </location>
</feature>
<dbReference type="Proteomes" id="UP000177159">
    <property type="component" value="Unassembled WGS sequence"/>
</dbReference>
<gene>
    <name evidence="3" type="ORF">A3C24_04325</name>
</gene>
<feature type="transmembrane region" description="Helical" evidence="1">
    <location>
        <begin position="406"/>
        <end position="428"/>
    </location>
</feature>
<keyword evidence="1" id="KW-1133">Transmembrane helix</keyword>
<protein>
    <recommendedName>
        <fullName evidence="2">DUF6311 domain-containing protein</fullName>
    </recommendedName>
</protein>
<dbReference type="EMBL" id="MFZM01000032">
    <property type="protein sequence ID" value="OGK22816.1"/>
    <property type="molecule type" value="Genomic_DNA"/>
</dbReference>
<comment type="caution">
    <text evidence="3">The sequence shown here is derived from an EMBL/GenBank/DDBJ whole genome shotgun (WGS) entry which is preliminary data.</text>
</comment>
<evidence type="ECO:0000313" key="3">
    <source>
        <dbReference type="EMBL" id="OGK22816.1"/>
    </source>
</evidence>